<feature type="region of interest" description="Disordered" evidence="1">
    <location>
        <begin position="25"/>
        <end position="47"/>
    </location>
</feature>
<name>A0A819TBY2_9BILA</name>
<proteinExistence type="predicted"/>
<evidence type="ECO:0000313" key="2">
    <source>
        <dbReference type="EMBL" id="CAF4085598.1"/>
    </source>
</evidence>
<dbReference type="Proteomes" id="UP000663874">
    <property type="component" value="Unassembled WGS sequence"/>
</dbReference>
<organism evidence="2 3">
    <name type="scientific">Rotaria sordida</name>
    <dbReference type="NCBI Taxonomy" id="392033"/>
    <lineage>
        <taxon>Eukaryota</taxon>
        <taxon>Metazoa</taxon>
        <taxon>Spiralia</taxon>
        <taxon>Gnathifera</taxon>
        <taxon>Rotifera</taxon>
        <taxon>Eurotatoria</taxon>
        <taxon>Bdelloidea</taxon>
        <taxon>Philodinida</taxon>
        <taxon>Philodinidae</taxon>
        <taxon>Rotaria</taxon>
    </lineage>
</organism>
<gene>
    <name evidence="2" type="ORF">FNK824_LOCUS30612</name>
</gene>
<feature type="non-terminal residue" evidence="2">
    <location>
        <position position="1"/>
    </location>
</feature>
<sequence>MPKPSKRSLHSRNIQLAMKRLLDKDLQHETESSSESDEEEMKINEDSSDTLMKFKDKEIGALSSRTCHKWVEIFISEDLDSFCGDNRGGKRTTEFYDVYPEIELAAKSYSIERCANKSADFTALDLAIFIDQNYYELTNTTKDKNTNLIRSVPSCRLDLRRWGARFDSNSKRSYFEGHERVDVVCERENFVKYFLDHKDQYYTVSDDENPLWKTPTQNPPSILIFHDESTFRSGEFSAQRWLFGYSAPFFSKGRGRSVMFSDYLVMHPSGPFFTLDNTEYDQALKNYPELANIDDDVNYIEKSATGYINSIGTRCPTDTIEYVDQQGVTQAIDCYFKTGPNKGLSKGLIEISKELNIKLPPKLKLEQLRDILSSHPAFNI</sequence>
<dbReference type="EMBL" id="CAJOBE010009469">
    <property type="protein sequence ID" value="CAF4085598.1"/>
    <property type="molecule type" value="Genomic_DNA"/>
</dbReference>
<reference evidence="2" key="1">
    <citation type="submission" date="2021-02" db="EMBL/GenBank/DDBJ databases">
        <authorList>
            <person name="Nowell W R."/>
        </authorList>
    </citation>
    <scope>NUCLEOTIDE SEQUENCE</scope>
</reference>
<evidence type="ECO:0000313" key="3">
    <source>
        <dbReference type="Proteomes" id="UP000663874"/>
    </source>
</evidence>
<protein>
    <submittedName>
        <fullName evidence="2">Uncharacterized protein</fullName>
    </submittedName>
</protein>
<dbReference type="AlphaFoldDB" id="A0A819TBY2"/>
<accession>A0A819TBY2</accession>
<evidence type="ECO:0000256" key="1">
    <source>
        <dbReference type="SAM" id="MobiDB-lite"/>
    </source>
</evidence>
<comment type="caution">
    <text evidence="2">The sequence shown here is derived from an EMBL/GenBank/DDBJ whole genome shotgun (WGS) entry which is preliminary data.</text>
</comment>